<dbReference type="PANTHER" id="PTHR11496:SF102">
    <property type="entry name" value="ALCOHOL DEHYDROGENASE 4"/>
    <property type="match status" value="1"/>
</dbReference>
<dbReference type="PANTHER" id="PTHR11496">
    <property type="entry name" value="ALCOHOL DEHYDROGENASE"/>
    <property type="match status" value="1"/>
</dbReference>
<reference evidence="6" key="1">
    <citation type="submission" date="2022-02" db="EMBL/GenBank/DDBJ databases">
        <title>Halalkalibacter sp. nov. isolated from Lonar Lake, India.</title>
        <authorList>
            <person name="Joshi A."/>
            <person name="Thite S."/>
            <person name="Lodha T."/>
        </authorList>
    </citation>
    <scope>NUCLEOTIDE SEQUENCE</scope>
    <source>
        <strain evidence="6">MEB205</strain>
    </source>
</reference>
<protein>
    <submittedName>
        <fullName evidence="6">Iron-containing alcohol dehydrogenase</fullName>
    </submittedName>
</protein>
<evidence type="ECO:0000256" key="2">
    <source>
        <dbReference type="ARBA" id="ARBA00023002"/>
    </source>
</evidence>
<dbReference type="FunFam" id="3.40.50.1970:FF:000003">
    <property type="entry name" value="Alcohol dehydrogenase, iron-containing"/>
    <property type="match status" value="1"/>
</dbReference>
<accession>A0A9X2CWG9</accession>
<dbReference type="PROSITE" id="PS00913">
    <property type="entry name" value="ADH_IRON_1"/>
    <property type="match status" value="1"/>
</dbReference>
<feature type="domain" description="Alcohol dehydrogenase iron-type/glycerol dehydrogenase GldA" evidence="4">
    <location>
        <begin position="16"/>
        <end position="183"/>
    </location>
</feature>
<dbReference type="Proteomes" id="UP001139150">
    <property type="component" value="Unassembled WGS sequence"/>
</dbReference>
<keyword evidence="3" id="KW-0520">NAD</keyword>
<dbReference type="SUPFAM" id="SSF56796">
    <property type="entry name" value="Dehydroquinate synthase-like"/>
    <property type="match status" value="1"/>
</dbReference>
<name>A0A9X2CWG9_9BACI</name>
<dbReference type="GO" id="GO:0046872">
    <property type="term" value="F:metal ion binding"/>
    <property type="evidence" value="ECO:0007669"/>
    <property type="project" value="InterPro"/>
</dbReference>
<dbReference type="Pfam" id="PF00465">
    <property type="entry name" value="Fe-ADH"/>
    <property type="match status" value="1"/>
</dbReference>
<evidence type="ECO:0000313" key="6">
    <source>
        <dbReference type="EMBL" id="MCL7749621.1"/>
    </source>
</evidence>
<feature type="domain" description="Fe-containing alcohol dehydrogenase-like C-terminal" evidence="5">
    <location>
        <begin position="194"/>
        <end position="387"/>
    </location>
</feature>
<dbReference type="Gene3D" id="1.20.1090.10">
    <property type="entry name" value="Dehydroquinate synthase-like - alpha domain"/>
    <property type="match status" value="1"/>
</dbReference>
<sequence length="401" mass="43031">MDITSVNYFSEFNCNTEIIMGNHSVQKVSEIIKNGGFSHALVVCDEGIEKAGILDVILQQLNKAYIQGTVFSSVEANPSTLTVEACYKVLQESNADIIIGVGGGSSLDVAKAVSILGTNGGEITDYEGINKVPKRGMPLIAIPTTAGTASEITIFTVITDHDREYKFTVGSRDLSARWAIIDPVLTLSLPPGLTASTGLDALVHAIESYISKKAFMISEVLALKAIELISSSLRTAVHSGDDLNARYNMLYGSLIAGLAFNNTRLGNVHAMSHPLSAKYNVPHGIANSILLPHVMEFNRVANPKKFSDIAIAMGAVSTDEGTELSRSFEAINAVKHLSNDIGIPATFEGYNISEQSINEMANDAMESGNILVNPRKTTKQDLINLFLKCTPTQSIKLPVSN</sequence>
<dbReference type="PROSITE" id="PS00060">
    <property type="entry name" value="ADH_IRON_2"/>
    <property type="match status" value="1"/>
</dbReference>
<dbReference type="EMBL" id="JAKRYL010000033">
    <property type="protein sequence ID" value="MCL7749621.1"/>
    <property type="molecule type" value="Genomic_DNA"/>
</dbReference>
<evidence type="ECO:0000256" key="3">
    <source>
        <dbReference type="ARBA" id="ARBA00023027"/>
    </source>
</evidence>
<dbReference type="CDD" id="cd08551">
    <property type="entry name" value="Fe-ADH"/>
    <property type="match status" value="1"/>
</dbReference>
<keyword evidence="7" id="KW-1185">Reference proteome</keyword>
<comment type="caution">
    <text evidence="6">The sequence shown here is derived from an EMBL/GenBank/DDBJ whole genome shotgun (WGS) entry which is preliminary data.</text>
</comment>
<dbReference type="InterPro" id="IPR018211">
    <property type="entry name" value="ADH_Fe_CS"/>
</dbReference>
<dbReference type="RefSeq" id="WP_250098481.1">
    <property type="nucleotide sequence ID" value="NZ_JAKRYL010000033.1"/>
</dbReference>
<dbReference type="GO" id="GO:0004022">
    <property type="term" value="F:alcohol dehydrogenase (NAD+) activity"/>
    <property type="evidence" value="ECO:0007669"/>
    <property type="project" value="TreeGrafter"/>
</dbReference>
<evidence type="ECO:0000256" key="1">
    <source>
        <dbReference type="ARBA" id="ARBA00007358"/>
    </source>
</evidence>
<keyword evidence="2" id="KW-0560">Oxidoreductase</keyword>
<dbReference type="FunFam" id="1.20.1090.10:FF:000001">
    <property type="entry name" value="Aldehyde-alcohol dehydrogenase"/>
    <property type="match status" value="1"/>
</dbReference>
<gene>
    <name evidence="6" type="ORF">MF646_21110</name>
</gene>
<dbReference type="InterPro" id="IPR056798">
    <property type="entry name" value="ADH_Fe_C"/>
</dbReference>
<dbReference type="Pfam" id="PF25137">
    <property type="entry name" value="ADH_Fe_C"/>
    <property type="match status" value="1"/>
</dbReference>
<comment type="similarity">
    <text evidence="1">Belongs to the iron-containing alcohol dehydrogenase family.</text>
</comment>
<organism evidence="6 7">
    <name type="scientific">Halalkalibacter alkaliphilus</name>
    <dbReference type="NCBI Taxonomy" id="2917993"/>
    <lineage>
        <taxon>Bacteria</taxon>
        <taxon>Bacillati</taxon>
        <taxon>Bacillota</taxon>
        <taxon>Bacilli</taxon>
        <taxon>Bacillales</taxon>
        <taxon>Bacillaceae</taxon>
        <taxon>Halalkalibacter</taxon>
    </lineage>
</organism>
<evidence type="ECO:0000313" key="7">
    <source>
        <dbReference type="Proteomes" id="UP001139150"/>
    </source>
</evidence>
<proteinExistence type="inferred from homology"/>
<dbReference type="Gene3D" id="3.40.50.1970">
    <property type="match status" value="1"/>
</dbReference>
<dbReference type="InterPro" id="IPR001670">
    <property type="entry name" value="ADH_Fe/GldA"/>
</dbReference>
<dbReference type="InterPro" id="IPR039697">
    <property type="entry name" value="Alcohol_dehydrogenase_Fe"/>
</dbReference>
<evidence type="ECO:0000259" key="4">
    <source>
        <dbReference type="Pfam" id="PF00465"/>
    </source>
</evidence>
<evidence type="ECO:0000259" key="5">
    <source>
        <dbReference type="Pfam" id="PF25137"/>
    </source>
</evidence>
<dbReference type="AlphaFoldDB" id="A0A9X2CWG9"/>